<keyword evidence="3" id="KW-1185">Reference proteome</keyword>
<dbReference type="AlphaFoldDB" id="A0A937EJX8"/>
<dbReference type="RefSeq" id="WP_201836090.1">
    <property type="nucleotide sequence ID" value="NZ_JAERRK010000007.1"/>
</dbReference>
<dbReference type="EMBL" id="JAERRK010000007">
    <property type="protein sequence ID" value="MBL1083449.1"/>
    <property type="molecule type" value="Genomic_DNA"/>
</dbReference>
<protein>
    <submittedName>
        <fullName evidence="2">Uncharacterized protein</fullName>
    </submittedName>
</protein>
<reference evidence="2" key="1">
    <citation type="submission" date="2021-01" db="EMBL/GenBank/DDBJ databases">
        <title>WGS of actinomycetes isolated from Thailand.</title>
        <authorList>
            <person name="Thawai C."/>
        </authorList>
    </citation>
    <scope>NUCLEOTIDE SEQUENCE</scope>
    <source>
        <strain evidence="2">RCU-197</strain>
    </source>
</reference>
<dbReference type="Proteomes" id="UP000661858">
    <property type="component" value="Unassembled WGS sequence"/>
</dbReference>
<evidence type="ECO:0000313" key="2">
    <source>
        <dbReference type="EMBL" id="MBL1083449.1"/>
    </source>
</evidence>
<organism evidence="2 3">
    <name type="scientific">Streptomyces actinomycinicus</name>
    <dbReference type="NCBI Taxonomy" id="1695166"/>
    <lineage>
        <taxon>Bacteria</taxon>
        <taxon>Bacillati</taxon>
        <taxon>Actinomycetota</taxon>
        <taxon>Actinomycetes</taxon>
        <taxon>Kitasatosporales</taxon>
        <taxon>Streptomycetaceae</taxon>
        <taxon>Streptomyces</taxon>
    </lineage>
</organism>
<evidence type="ECO:0000256" key="1">
    <source>
        <dbReference type="SAM" id="MobiDB-lite"/>
    </source>
</evidence>
<feature type="region of interest" description="Disordered" evidence="1">
    <location>
        <begin position="140"/>
        <end position="166"/>
    </location>
</feature>
<sequence>MFSAHVQASSLRYGRDDPWNSVFVDSDLNVFKSCARLRNTSLISPIAQATCRNRWRWSVLRSCRTALVLIAMAFALTACGRIWNRPPPEGESVVLTRAELTTTWTDANGGSLTLKPDGTFTANNVCGDWMGASDWNWTEPRSGSGTWKDDTGKPGTAVRRSFDAKGPKGDEVGDVLSALRHGKTLMLWTRVGDEDNDDPHCILTRDL</sequence>
<comment type="caution">
    <text evidence="2">The sequence shown here is derived from an EMBL/GenBank/DDBJ whole genome shotgun (WGS) entry which is preliminary data.</text>
</comment>
<accession>A0A937EJX8</accession>
<evidence type="ECO:0000313" key="3">
    <source>
        <dbReference type="Proteomes" id="UP000661858"/>
    </source>
</evidence>
<name>A0A937EJX8_9ACTN</name>
<proteinExistence type="predicted"/>
<gene>
    <name evidence="2" type="ORF">JK359_15945</name>
</gene>